<dbReference type="AlphaFoldDB" id="A0A4Z1HRJ0"/>
<gene>
    <name evidence="1" type="ORF">BOTNAR_0517g00020</name>
</gene>
<protein>
    <recommendedName>
        <fullName evidence="3">USP domain-containing protein</fullName>
    </recommendedName>
</protein>
<evidence type="ECO:0008006" key="3">
    <source>
        <dbReference type="Google" id="ProtNLM"/>
    </source>
</evidence>
<dbReference type="OrthoDB" id="3477770at2759"/>
<evidence type="ECO:0000313" key="1">
    <source>
        <dbReference type="EMBL" id="TGO47573.1"/>
    </source>
</evidence>
<dbReference type="EMBL" id="PQXJ01000517">
    <property type="protein sequence ID" value="TGO47573.1"/>
    <property type="molecule type" value="Genomic_DNA"/>
</dbReference>
<organism evidence="1 2">
    <name type="scientific">Botryotinia narcissicola</name>
    <dbReference type="NCBI Taxonomy" id="278944"/>
    <lineage>
        <taxon>Eukaryota</taxon>
        <taxon>Fungi</taxon>
        <taxon>Dikarya</taxon>
        <taxon>Ascomycota</taxon>
        <taxon>Pezizomycotina</taxon>
        <taxon>Leotiomycetes</taxon>
        <taxon>Helotiales</taxon>
        <taxon>Sclerotiniaceae</taxon>
        <taxon>Botryotinia</taxon>
    </lineage>
</organism>
<name>A0A4Z1HRJ0_9HELO</name>
<sequence>MDEIPNTADIYKNKEFHEILALRNIRPHYGTFLEETDIDNLDLTRNERGELTDESIQRLHNLRESYDTSGIDIILGVLRFLITFGYTSDNIPGPNSAPGRETIKRLMPFEKLFMVAARKDFGWDQEKDWKMKRELIESLSSGSICEDDTSFLALIGKLESLFKKHPQFHFVDRLFWNQIINKDGSAKTVTGLFPRLKFLELNELKFDDSSSLSDSLTAHFYLAEKTAFNQSFCHPSNFLRIHYKVKTGRRTIADIRKIYVEVPGAVYDDTDKTTPKVTSLEIWKSTYLLATVVNITPGRLPSLRKYWKNGQEMLPDQVGQHDKKFPCTGVDSHNTPWSVRDIGEYMLFYYREEIPDGWDSSEMNVDAPETSRGT</sequence>
<reference evidence="1 2" key="1">
    <citation type="submission" date="2017-12" db="EMBL/GenBank/DDBJ databases">
        <title>Comparative genomics of Botrytis spp.</title>
        <authorList>
            <person name="Valero-Jimenez C.A."/>
            <person name="Tapia P."/>
            <person name="Veloso J."/>
            <person name="Silva-Moreno E."/>
            <person name="Staats M."/>
            <person name="Valdes J.H."/>
            <person name="Van Kan J.A.L."/>
        </authorList>
    </citation>
    <scope>NUCLEOTIDE SEQUENCE [LARGE SCALE GENOMIC DNA]</scope>
    <source>
        <strain evidence="1 2">MUCL2120</strain>
    </source>
</reference>
<proteinExistence type="predicted"/>
<dbReference type="STRING" id="278944.A0A4Z1HRJ0"/>
<evidence type="ECO:0000313" key="2">
    <source>
        <dbReference type="Proteomes" id="UP000297452"/>
    </source>
</evidence>
<accession>A0A4Z1HRJ0</accession>
<comment type="caution">
    <text evidence="1">The sequence shown here is derived from an EMBL/GenBank/DDBJ whole genome shotgun (WGS) entry which is preliminary data.</text>
</comment>
<dbReference type="Proteomes" id="UP000297452">
    <property type="component" value="Unassembled WGS sequence"/>
</dbReference>
<keyword evidence="2" id="KW-1185">Reference proteome</keyword>